<evidence type="ECO:0000256" key="1">
    <source>
        <dbReference type="ARBA" id="ARBA00004479"/>
    </source>
</evidence>
<dbReference type="Proteomes" id="UP000314294">
    <property type="component" value="Unassembled WGS sequence"/>
</dbReference>
<keyword evidence="3" id="KW-0472">Membrane</keyword>
<dbReference type="PANTHER" id="PTHR23220:SF89">
    <property type="entry name" value="INTEGRIN ALPHA-3"/>
    <property type="match status" value="1"/>
</dbReference>
<dbReference type="Gene3D" id="2.60.40.1460">
    <property type="entry name" value="Integrin domains. Chain A, domain 2"/>
    <property type="match status" value="1"/>
</dbReference>
<evidence type="ECO:0000256" key="2">
    <source>
        <dbReference type="ARBA" id="ARBA00023037"/>
    </source>
</evidence>
<dbReference type="PANTHER" id="PTHR23220">
    <property type="entry name" value="INTEGRIN ALPHA"/>
    <property type="match status" value="1"/>
</dbReference>
<dbReference type="Pfam" id="PF08441">
    <property type="entry name" value="Integrin_A_Ig_1"/>
    <property type="match status" value="1"/>
</dbReference>
<dbReference type="AlphaFoldDB" id="A0A4Z2I9K2"/>
<sequence length="146" mass="16810">MSFTLSNGNKNLKNITVKYTVEADMERRRSPRVRFLKNNDDTYTGSLNLLSSKSTCHKLKLIVVAPVRDKLEPVVFSLNMSLHKQNLKPRRSLQNLDSFPILSQEQQLTQRAEVNFQKECGSDNKCSSNLLLKAHFVDNEDKPYPR</sequence>
<evidence type="ECO:0000313" key="6">
    <source>
        <dbReference type="EMBL" id="TNN74648.1"/>
    </source>
</evidence>
<gene>
    <name evidence="6" type="primary">ITGA3_2</name>
    <name evidence="6" type="ORF">EYF80_015195</name>
</gene>
<evidence type="ECO:0000313" key="7">
    <source>
        <dbReference type="Proteomes" id="UP000314294"/>
    </source>
</evidence>
<dbReference type="InterPro" id="IPR013649">
    <property type="entry name" value="Integrin_alpha_Ig-like_1"/>
</dbReference>
<evidence type="ECO:0000259" key="5">
    <source>
        <dbReference type="Pfam" id="PF08441"/>
    </source>
</evidence>
<dbReference type="GO" id="GO:0007160">
    <property type="term" value="P:cell-matrix adhesion"/>
    <property type="evidence" value="ECO:0007669"/>
    <property type="project" value="TreeGrafter"/>
</dbReference>
<proteinExistence type="predicted"/>
<evidence type="ECO:0000256" key="3">
    <source>
        <dbReference type="ARBA" id="ARBA00023136"/>
    </source>
</evidence>
<feature type="domain" description="Integrin alpha first immunoglubulin-like" evidence="5">
    <location>
        <begin position="8"/>
        <end position="119"/>
    </location>
</feature>
<reference evidence="6 7" key="1">
    <citation type="submission" date="2019-03" db="EMBL/GenBank/DDBJ databases">
        <title>First draft genome of Liparis tanakae, snailfish: a comprehensive survey of snailfish specific genes.</title>
        <authorList>
            <person name="Kim W."/>
            <person name="Song I."/>
            <person name="Jeong J.-H."/>
            <person name="Kim D."/>
            <person name="Kim S."/>
            <person name="Ryu S."/>
            <person name="Song J.Y."/>
            <person name="Lee S.K."/>
        </authorList>
    </citation>
    <scope>NUCLEOTIDE SEQUENCE [LARGE SCALE GENOMIC DNA]</scope>
    <source>
        <tissue evidence="6">Muscle</tissue>
    </source>
</reference>
<name>A0A4Z2I9K2_9TELE</name>
<protein>
    <submittedName>
        <fullName evidence="6">Integrin alpha-3</fullName>
    </submittedName>
</protein>
<dbReference type="OrthoDB" id="5317514at2759"/>
<comment type="caution">
    <text evidence="6">The sequence shown here is derived from an EMBL/GenBank/DDBJ whole genome shotgun (WGS) entry which is preliminary data.</text>
</comment>
<dbReference type="SUPFAM" id="SSF69179">
    <property type="entry name" value="Integrin domains"/>
    <property type="match status" value="1"/>
</dbReference>
<dbReference type="GO" id="GO:0009897">
    <property type="term" value="C:external side of plasma membrane"/>
    <property type="evidence" value="ECO:0007669"/>
    <property type="project" value="TreeGrafter"/>
</dbReference>
<dbReference type="GO" id="GO:0005178">
    <property type="term" value="F:integrin binding"/>
    <property type="evidence" value="ECO:0007669"/>
    <property type="project" value="TreeGrafter"/>
</dbReference>
<dbReference type="InterPro" id="IPR032695">
    <property type="entry name" value="Integrin_dom_sf"/>
</dbReference>
<dbReference type="EMBL" id="SRLO01000112">
    <property type="protein sequence ID" value="TNN74648.1"/>
    <property type="molecule type" value="Genomic_DNA"/>
</dbReference>
<accession>A0A4Z2I9K2</accession>
<dbReference type="GO" id="GO:0008305">
    <property type="term" value="C:integrin complex"/>
    <property type="evidence" value="ECO:0007669"/>
    <property type="project" value="TreeGrafter"/>
</dbReference>
<keyword evidence="2 6" id="KW-0401">Integrin</keyword>
<evidence type="ECO:0000256" key="4">
    <source>
        <dbReference type="ARBA" id="ARBA00023180"/>
    </source>
</evidence>
<dbReference type="GO" id="GO:0050900">
    <property type="term" value="P:leukocyte migration"/>
    <property type="evidence" value="ECO:0007669"/>
    <property type="project" value="TreeGrafter"/>
</dbReference>
<keyword evidence="4" id="KW-0325">Glycoprotein</keyword>
<organism evidence="6 7">
    <name type="scientific">Liparis tanakae</name>
    <name type="common">Tanaka's snailfish</name>
    <dbReference type="NCBI Taxonomy" id="230148"/>
    <lineage>
        <taxon>Eukaryota</taxon>
        <taxon>Metazoa</taxon>
        <taxon>Chordata</taxon>
        <taxon>Craniata</taxon>
        <taxon>Vertebrata</taxon>
        <taxon>Euteleostomi</taxon>
        <taxon>Actinopterygii</taxon>
        <taxon>Neopterygii</taxon>
        <taxon>Teleostei</taxon>
        <taxon>Neoteleostei</taxon>
        <taxon>Acanthomorphata</taxon>
        <taxon>Eupercaria</taxon>
        <taxon>Perciformes</taxon>
        <taxon>Cottioidei</taxon>
        <taxon>Cottales</taxon>
        <taxon>Liparidae</taxon>
        <taxon>Liparis</taxon>
    </lineage>
</organism>
<dbReference type="GO" id="GO:0007229">
    <property type="term" value="P:integrin-mediated signaling pathway"/>
    <property type="evidence" value="ECO:0007669"/>
    <property type="project" value="UniProtKB-KW"/>
</dbReference>
<dbReference type="GO" id="GO:0033627">
    <property type="term" value="P:cell adhesion mediated by integrin"/>
    <property type="evidence" value="ECO:0007669"/>
    <property type="project" value="TreeGrafter"/>
</dbReference>
<dbReference type="GO" id="GO:0098609">
    <property type="term" value="P:cell-cell adhesion"/>
    <property type="evidence" value="ECO:0007669"/>
    <property type="project" value="TreeGrafter"/>
</dbReference>
<comment type="subcellular location">
    <subcellularLocation>
        <location evidence="1">Membrane</location>
        <topology evidence="1">Single-pass type I membrane protein</topology>
    </subcellularLocation>
</comment>
<keyword evidence="7" id="KW-1185">Reference proteome</keyword>